<gene>
    <name evidence="2" type="ORF">Ahy_B10g102712</name>
</gene>
<evidence type="ECO:0000256" key="1">
    <source>
        <dbReference type="SAM" id="MobiDB-lite"/>
    </source>
</evidence>
<organism evidence="2 3">
    <name type="scientific">Arachis hypogaea</name>
    <name type="common">Peanut</name>
    <dbReference type="NCBI Taxonomy" id="3818"/>
    <lineage>
        <taxon>Eukaryota</taxon>
        <taxon>Viridiplantae</taxon>
        <taxon>Streptophyta</taxon>
        <taxon>Embryophyta</taxon>
        <taxon>Tracheophyta</taxon>
        <taxon>Spermatophyta</taxon>
        <taxon>Magnoliopsida</taxon>
        <taxon>eudicotyledons</taxon>
        <taxon>Gunneridae</taxon>
        <taxon>Pentapetalae</taxon>
        <taxon>rosids</taxon>
        <taxon>fabids</taxon>
        <taxon>Fabales</taxon>
        <taxon>Fabaceae</taxon>
        <taxon>Papilionoideae</taxon>
        <taxon>50 kb inversion clade</taxon>
        <taxon>dalbergioids sensu lato</taxon>
        <taxon>Dalbergieae</taxon>
        <taxon>Pterocarpus clade</taxon>
        <taxon>Arachis</taxon>
    </lineage>
</organism>
<dbReference type="Proteomes" id="UP000289738">
    <property type="component" value="Chromosome B10"/>
</dbReference>
<keyword evidence="3" id="KW-1185">Reference proteome</keyword>
<dbReference type="EMBL" id="SDMP01000020">
    <property type="protein sequence ID" value="RYQ83848.1"/>
    <property type="molecule type" value="Genomic_DNA"/>
</dbReference>
<protein>
    <submittedName>
        <fullName evidence="2">Uncharacterized protein</fullName>
    </submittedName>
</protein>
<feature type="compositionally biased region" description="Basic and acidic residues" evidence="1">
    <location>
        <begin position="126"/>
        <end position="141"/>
    </location>
</feature>
<feature type="region of interest" description="Disordered" evidence="1">
    <location>
        <begin position="19"/>
        <end position="39"/>
    </location>
</feature>
<proteinExistence type="predicted"/>
<evidence type="ECO:0000313" key="3">
    <source>
        <dbReference type="Proteomes" id="UP000289738"/>
    </source>
</evidence>
<comment type="caution">
    <text evidence="2">The sequence shown here is derived from an EMBL/GenBank/DDBJ whole genome shotgun (WGS) entry which is preliminary data.</text>
</comment>
<reference evidence="2 3" key="1">
    <citation type="submission" date="2019-01" db="EMBL/GenBank/DDBJ databases">
        <title>Sequencing of cultivated peanut Arachis hypogaea provides insights into genome evolution and oil improvement.</title>
        <authorList>
            <person name="Chen X."/>
        </authorList>
    </citation>
    <scope>NUCLEOTIDE SEQUENCE [LARGE SCALE GENOMIC DNA]</scope>
    <source>
        <strain evidence="3">cv. Fuhuasheng</strain>
        <tissue evidence="2">Leaves</tissue>
    </source>
</reference>
<feature type="compositionally biased region" description="Polar residues" evidence="1">
    <location>
        <begin position="102"/>
        <end position="122"/>
    </location>
</feature>
<sequence length="198" mass="22242">METHRAKLSCQWFQCGLRSSSSRKNKLKEPLMDSDDSSNEFDFNDDELEVVDILFNLPGNFLERLNLETSSSAANSTPSADQEQVSKDDSQSKKETKKPVNQKRNNPSAVNSGLSAEQVSNKNSKKTVDSRSKKESKKPVSQERNSPSAVNLGLSADQEWVSNKNAKRPLAQWILCPRKNQRNQSTKNSLNCHKISRT</sequence>
<accession>A0A444X2C2</accession>
<feature type="compositionally biased region" description="Basic and acidic residues" evidence="1">
    <location>
        <begin position="84"/>
        <end position="98"/>
    </location>
</feature>
<name>A0A444X2C2_ARAHY</name>
<evidence type="ECO:0000313" key="2">
    <source>
        <dbReference type="EMBL" id="RYQ83848.1"/>
    </source>
</evidence>
<feature type="region of interest" description="Disordered" evidence="1">
    <location>
        <begin position="72"/>
        <end position="151"/>
    </location>
</feature>
<dbReference type="AlphaFoldDB" id="A0A444X2C2"/>